<dbReference type="Proteomes" id="UP000585474">
    <property type="component" value="Unassembled WGS sequence"/>
</dbReference>
<gene>
    <name evidence="2" type="ORF">Acr_07g0012350</name>
</gene>
<dbReference type="EMBL" id="BJWL01000007">
    <property type="protein sequence ID" value="GFY91039.1"/>
    <property type="molecule type" value="Genomic_DNA"/>
</dbReference>
<reference evidence="2 3" key="1">
    <citation type="submission" date="2019-07" db="EMBL/GenBank/DDBJ databases">
        <title>De Novo Assembly of kiwifruit Actinidia rufa.</title>
        <authorList>
            <person name="Sugita-Konishi S."/>
            <person name="Sato K."/>
            <person name="Mori E."/>
            <person name="Abe Y."/>
            <person name="Kisaki G."/>
            <person name="Hamano K."/>
            <person name="Suezawa K."/>
            <person name="Otani M."/>
            <person name="Fukuda T."/>
            <person name="Manabe T."/>
            <person name="Gomi K."/>
            <person name="Tabuchi M."/>
            <person name="Akimitsu K."/>
            <person name="Kataoka I."/>
        </authorList>
    </citation>
    <scope>NUCLEOTIDE SEQUENCE [LARGE SCALE GENOMIC DNA]</scope>
    <source>
        <strain evidence="3">cv. Fuchu</strain>
    </source>
</reference>
<name>A0A7J0EYI3_9ERIC</name>
<feature type="compositionally biased region" description="Polar residues" evidence="1">
    <location>
        <begin position="39"/>
        <end position="49"/>
    </location>
</feature>
<protein>
    <submittedName>
        <fullName evidence="2">Uncharacterized protein</fullName>
    </submittedName>
</protein>
<keyword evidence="3" id="KW-1185">Reference proteome</keyword>
<evidence type="ECO:0000313" key="3">
    <source>
        <dbReference type="Proteomes" id="UP000585474"/>
    </source>
</evidence>
<sequence length="155" mass="17004">MNELNAHLEQQLVTNNLPPAITPVPNANRSHHSHRSGDCDSQNHQSASDGRSMRSHCRQSPSPQSPSPQALNCPSLDPSARPRILMGGEGHLADRCYQHWGECSGYRVRFDKEDRTSIHGVGNGGQSLVQVQVSISAGSVRRLDDPMDHLILIKT</sequence>
<dbReference type="AlphaFoldDB" id="A0A7J0EYI3"/>
<evidence type="ECO:0000256" key="1">
    <source>
        <dbReference type="SAM" id="MobiDB-lite"/>
    </source>
</evidence>
<accession>A0A7J0EYI3</accession>
<comment type="caution">
    <text evidence="2">The sequence shown here is derived from an EMBL/GenBank/DDBJ whole genome shotgun (WGS) entry which is preliminary data.</text>
</comment>
<proteinExistence type="predicted"/>
<organism evidence="2 3">
    <name type="scientific">Actinidia rufa</name>
    <dbReference type="NCBI Taxonomy" id="165716"/>
    <lineage>
        <taxon>Eukaryota</taxon>
        <taxon>Viridiplantae</taxon>
        <taxon>Streptophyta</taxon>
        <taxon>Embryophyta</taxon>
        <taxon>Tracheophyta</taxon>
        <taxon>Spermatophyta</taxon>
        <taxon>Magnoliopsida</taxon>
        <taxon>eudicotyledons</taxon>
        <taxon>Gunneridae</taxon>
        <taxon>Pentapetalae</taxon>
        <taxon>asterids</taxon>
        <taxon>Ericales</taxon>
        <taxon>Actinidiaceae</taxon>
        <taxon>Actinidia</taxon>
    </lineage>
</organism>
<evidence type="ECO:0000313" key="2">
    <source>
        <dbReference type="EMBL" id="GFY91039.1"/>
    </source>
</evidence>
<feature type="region of interest" description="Disordered" evidence="1">
    <location>
        <begin position="15"/>
        <end position="85"/>
    </location>
</feature>